<sequence>MPTLSKLTTWESASMIVPSEKPMRPLTVMPLRGDEPIAGLSDTAVVDFWRFAMPDLKVNNTRGVFAEFLVHQAVGSARRRVEWASHDVETDDGLRIEVKAGAYLQAWEQHRHSDIRFTGLRARTWTPTTGYSNEKSYNADVYVFAVQTAREHANYDPLDTTQWEFYVLPRPTLERLNTDTLNLASVRTAAGQPALFPGLGGRIRATDPRPSAHTVEAARTT</sequence>
<dbReference type="KEGG" id="slia:HA039_15790"/>
<keyword evidence="2" id="KW-1185">Reference proteome</keyword>
<dbReference type="Proteomes" id="UP000501179">
    <property type="component" value="Chromosome"/>
</dbReference>
<dbReference type="AlphaFoldDB" id="A0A6G9H0E2"/>
<protein>
    <submittedName>
        <fullName evidence="1">Uncharacterized protein</fullName>
    </submittedName>
</protein>
<organism evidence="1 2">
    <name type="scientific">Streptomyces liangshanensis</name>
    <dbReference type="NCBI Taxonomy" id="2717324"/>
    <lineage>
        <taxon>Bacteria</taxon>
        <taxon>Bacillati</taxon>
        <taxon>Actinomycetota</taxon>
        <taxon>Actinomycetes</taxon>
        <taxon>Kitasatosporales</taxon>
        <taxon>Streptomycetaceae</taxon>
        <taxon>Streptomyces</taxon>
    </lineage>
</organism>
<dbReference type="EMBL" id="CP050177">
    <property type="protein sequence ID" value="QIQ03597.1"/>
    <property type="molecule type" value="Genomic_DNA"/>
</dbReference>
<gene>
    <name evidence="1" type="ORF">HA039_15790</name>
</gene>
<name>A0A6G9H0E2_9ACTN</name>
<accession>A0A6G9H0E2</accession>
<evidence type="ECO:0000313" key="2">
    <source>
        <dbReference type="Proteomes" id="UP000501179"/>
    </source>
</evidence>
<evidence type="ECO:0000313" key="1">
    <source>
        <dbReference type="EMBL" id="QIQ03597.1"/>
    </source>
</evidence>
<reference evidence="1 2" key="1">
    <citation type="submission" date="2020-03" db="EMBL/GenBank/DDBJ databases">
        <title>A novel species.</title>
        <authorList>
            <person name="Gao J."/>
        </authorList>
    </citation>
    <scope>NUCLEOTIDE SEQUENCE [LARGE SCALE GENOMIC DNA]</scope>
    <source>
        <strain evidence="1 2">QMT-12</strain>
    </source>
</reference>
<dbReference type="RefSeq" id="WP_167029759.1">
    <property type="nucleotide sequence ID" value="NZ_CP050177.1"/>
</dbReference>
<proteinExistence type="predicted"/>